<dbReference type="OrthoDB" id="545709at2759"/>
<gene>
    <name evidence="3" type="primary">PLEST003999</name>
    <name evidence="3" type="ORF">PLESTB_000568200</name>
</gene>
<feature type="compositionally biased region" description="Basic and acidic residues" evidence="1">
    <location>
        <begin position="371"/>
        <end position="384"/>
    </location>
</feature>
<comment type="caution">
    <text evidence="3">The sequence shown here is derived from an EMBL/GenBank/DDBJ whole genome shotgun (WGS) entry which is preliminary data.</text>
</comment>
<evidence type="ECO:0000313" key="3">
    <source>
        <dbReference type="EMBL" id="GLC51967.1"/>
    </source>
</evidence>
<keyword evidence="4" id="KW-1185">Reference proteome</keyword>
<organism evidence="3 4">
    <name type="scientific">Pleodorina starrii</name>
    <dbReference type="NCBI Taxonomy" id="330485"/>
    <lineage>
        <taxon>Eukaryota</taxon>
        <taxon>Viridiplantae</taxon>
        <taxon>Chlorophyta</taxon>
        <taxon>core chlorophytes</taxon>
        <taxon>Chlorophyceae</taxon>
        <taxon>CS clade</taxon>
        <taxon>Chlamydomonadales</taxon>
        <taxon>Volvocaceae</taxon>
        <taxon>Pleodorina</taxon>
    </lineage>
</organism>
<feature type="region of interest" description="Disordered" evidence="1">
    <location>
        <begin position="360"/>
        <end position="384"/>
    </location>
</feature>
<protein>
    <submittedName>
        <fullName evidence="3">Uncharacterized protein</fullName>
    </submittedName>
</protein>
<evidence type="ECO:0000313" key="4">
    <source>
        <dbReference type="Proteomes" id="UP001165080"/>
    </source>
</evidence>
<dbReference type="Proteomes" id="UP001165080">
    <property type="component" value="Unassembled WGS sequence"/>
</dbReference>
<keyword evidence="2" id="KW-0472">Membrane</keyword>
<accession>A0A9W6BI10</accession>
<sequence>MFGHIAKLASRPAAAAAAAATVANVAQGPAQARAPPAPQGARQAVQLHANSKIVDRDTEGWVLAEMKDELVVFQPFDRKDVDEAASTVMALWGGSASSSSVGPIVTEPGEDAEDACGGSASSRASSDFGDDRLANAVIEAAAAANADALALGRKRDREQLEDLMAITTRMLRRPGMQREVVMCMMEDPEVRELMLRQCDDLDRYLLAAGIHAPHLLPAPENVDISVSDGSGDSAAASAGAAPRAGGPTLVSRVVNAVAGALERAGDALASLGGWLRGRLAAVIPGVGEPRAEDGVGAAEGSDGGARGQRGVSQVLGGVMVLAVAVFCVAIIRKPLVLHVLRSRPAAAAATATAAAATTATAAALRRKQGSRKQDGDEGEARPVA</sequence>
<keyword evidence="2" id="KW-0812">Transmembrane</keyword>
<name>A0A9W6BI10_9CHLO</name>
<feature type="transmembrane region" description="Helical" evidence="2">
    <location>
        <begin position="314"/>
        <end position="331"/>
    </location>
</feature>
<dbReference type="EMBL" id="BRXU01000005">
    <property type="protein sequence ID" value="GLC51967.1"/>
    <property type="molecule type" value="Genomic_DNA"/>
</dbReference>
<reference evidence="3 4" key="1">
    <citation type="journal article" date="2023" name="Commun. Biol.">
        <title>Reorganization of the ancestral sex-determining regions during the evolution of trioecy in Pleodorina starrii.</title>
        <authorList>
            <person name="Takahashi K."/>
            <person name="Suzuki S."/>
            <person name="Kawai-Toyooka H."/>
            <person name="Yamamoto K."/>
            <person name="Hamaji T."/>
            <person name="Ootsuki R."/>
            <person name="Yamaguchi H."/>
            <person name="Kawachi M."/>
            <person name="Higashiyama T."/>
            <person name="Nozaki H."/>
        </authorList>
    </citation>
    <scope>NUCLEOTIDE SEQUENCE [LARGE SCALE GENOMIC DNA]</scope>
    <source>
        <strain evidence="3 4">NIES-4479</strain>
    </source>
</reference>
<evidence type="ECO:0000256" key="1">
    <source>
        <dbReference type="SAM" id="MobiDB-lite"/>
    </source>
</evidence>
<dbReference type="AlphaFoldDB" id="A0A9W6BI10"/>
<keyword evidence="2" id="KW-1133">Transmembrane helix</keyword>
<evidence type="ECO:0000256" key="2">
    <source>
        <dbReference type="SAM" id="Phobius"/>
    </source>
</evidence>
<proteinExistence type="predicted"/>